<sequence length="495" mass="54530">MWSSDATQDSNPDIGARRSRPQWSKKYLARLAISDAVIVIAAVTVAHLLRFGTGNPFGQRGQVEIPATSVALILIILWLMALRANHALDRRVVGSGPQEYSRVATACFAVFGALAIVDQIFRLQIARGFLLLALPLGTIALLVSRYIWRRNLSRQRRNRLNMEKLLVVGSRDTATSLVRRLTHTPQLGYDVVGVCLPRTVAPLPPHIEVGEHAIPVHGDLDDVLAAVDSADASVVAVSSAEVLGPDAMQELSWGLERVDVDMLVAPGVADVAGPRLTVRPVAGLPLLHIDKPRYEGANRFRKALVDRVGAAVLILALAPAMCLVALAIVLDTGAPIFYRATRIGVNNAPFQMWKFRSMVVDADRVKADLRARSEGNGVLFKMRDDPRITRVGKIIRRYSLDELPQLFNVIGGTMSLVGPRPPLPDEVEQYDGRIARRMLVKPGMTGLWQVSGRSDLSWEDSIRLDLSYVENWSIMQDVLILWRTVRAVFDKTGAY</sequence>
<evidence type="ECO:0000256" key="2">
    <source>
        <dbReference type="ARBA" id="ARBA00006464"/>
    </source>
</evidence>
<comment type="caution">
    <text evidence="9">The sequence shown here is derived from an EMBL/GenBank/DDBJ whole genome shotgun (WGS) entry which is preliminary data.</text>
</comment>
<keyword evidence="5 7" id="KW-1133">Transmembrane helix</keyword>
<reference evidence="9 10" key="1">
    <citation type="submission" date="2020-04" db="EMBL/GenBank/DDBJ databases">
        <title>MicrobeNet Type strains.</title>
        <authorList>
            <person name="Nicholson A.C."/>
        </authorList>
    </citation>
    <scope>NUCLEOTIDE SEQUENCE [LARGE SCALE GENOMIC DNA]</scope>
    <source>
        <strain evidence="9 10">ATCC BAA-14</strain>
    </source>
</reference>
<evidence type="ECO:0000256" key="3">
    <source>
        <dbReference type="ARBA" id="ARBA00022679"/>
    </source>
</evidence>
<feature type="transmembrane region" description="Helical" evidence="7">
    <location>
        <begin position="61"/>
        <end position="82"/>
    </location>
</feature>
<feature type="transmembrane region" description="Helical" evidence="7">
    <location>
        <begin position="129"/>
        <end position="148"/>
    </location>
</feature>
<dbReference type="PANTHER" id="PTHR30576:SF10">
    <property type="entry name" value="SLL5057 PROTEIN"/>
    <property type="match status" value="1"/>
</dbReference>
<dbReference type="InterPro" id="IPR017475">
    <property type="entry name" value="EPS_sugar_tfrase"/>
</dbReference>
<keyword evidence="6 7" id="KW-0472">Membrane</keyword>
<proteinExistence type="inferred from homology"/>
<evidence type="ECO:0000256" key="5">
    <source>
        <dbReference type="ARBA" id="ARBA00022989"/>
    </source>
</evidence>
<gene>
    <name evidence="9" type="ORF">HGA05_02385</name>
</gene>
<evidence type="ECO:0000256" key="1">
    <source>
        <dbReference type="ARBA" id="ARBA00004141"/>
    </source>
</evidence>
<feature type="domain" description="Bacterial sugar transferase" evidence="8">
    <location>
        <begin position="302"/>
        <end position="489"/>
    </location>
</feature>
<dbReference type="NCBIfam" id="TIGR03025">
    <property type="entry name" value="EPS_sugtrans"/>
    <property type="match status" value="1"/>
</dbReference>
<comment type="subcellular location">
    <subcellularLocation>
        <location evidence="1">Membrane</location>
        <topology evidence="1">Multi-pass membrane protein</topology>
    </subcellularLocation>
</comment>
<dbReference type="GO" id="GO:0016020">
    <property type="term" value="C:membrane"/>
    <property type="evidence" value="ECO:0007669"/>
    <property type="project" value="UniProtKB-SubCell"/>
</dbReference>
<evidence type="ECO:0000313" key="9">
    <source>
        <dbReference type="EMBL" id="NKY00427.1"/>
    </source>
</evidence>
<comment type="similarity">
    <text evidence="2">Belongs to the bacterial sugar transferase family.</text>
</comment>
<keyword evidence="4 7" id="KW-0812">Transmembrane</keyword>
<dbReference type="Pfam" id="PF02397">
    <property type="entry name" value="Bac_transf"/>
    <property type="match status" value="1"/>
</dbReference>
<accession>A0A846WHH3</accession>
<dbReference type="AlphaFoldDB" id="A0A846WHH3"/>
<dbReference type="InterPro" id="IPR003362">
    <property type="entry name" value="Bact_transf"/>
</dbReference>
<dbReference type="PANTHER" id="PTHR30576">
    <property type="entry name" value="COLANIC BIOSYNTHESIS UDP-GLUCOSE LIPID CARRIER TRANSFERASE"/>
    <property type="match status" value="1"/>
</dbReference>
<feature type="transmembrane region" description="Helical" evidence="7">
    <location>
        <begin position="103"/>
        <end position="123"/>
    </location>
</feature>
<evidence type="ECO:0000256" key="4">
    <source>
        <dbReference type="ARBA" id="ARBA00022692"/>
    </source>
</evidence>
<dbReference type="Pfam" id="PF13727">
    <property type="entry name" value="CoA_binding_3"/>
    <property type="match status" value="1"/>
</dbReference>
<evidence type="ECO:0000259" key="8">
    <source>
        <dbReference type="Pfam" id="PF02397"/>
    </source>
</evidence>
<feature type="transmembrane region" description="Helical" evidence="7">
    <location>
        <begin position="27"/>
        <end position="49"/>
    </location>
</feature>
<name>A0A846WHH3_9ACTN</name>
<dbReference type="Proteomes" id="UP000563898">
    <property type="component" value="Unassembled WGS sequence"/>
</dbReference>
<protein>
    <submittedName>
        <fullName evidence="9">Sugar transferase</fullName>
    </submittedName>
</protein>
<keyword evidence="3 9" id="KW-0808">Transferase</keyword>
<feature type="transmembrane region" description="Helical" evidence="7">
    <location>
        <begin position="308"/>
        <end position="330"/>
    </location>
</feature>
<dbReference type="GO" id="GO:0016780">
    <property type="term" value="F:phosphotransferase activity, for other substituted phosphate groups"/>
    <property type="evidence" value="ECO:0007669"/>
    <property type="project" value="TreeGrafter"/>
</dbReference>
<evidence type="ECO:0000256" key="7">
    <source>
        <dbReference type="SAM" id="Phobius"/>
    </source>
</evidence>
<evidence type="ECO:0000256" key="6">
    <source>
        <dbReference type="ARBA" id="ARBA00023136"/>
    </source>
</evidence>
<evidence type="ECO:0000313" key="10">
    <source>
        <dbReference type="Proteomes" id="UP000563898"/>
    </source>
</evidence>
<organism evidence="9 10">
    <name type="scientific">Gordonia polyisoprenivorans</name>
    <dbReference type="NCBI Taxonomy" id="84595"/>
    <lineage>
        <taxon>Bacteria</taxon>
        <taxon>Bacillati</taxon>
        <taxon>Actinomycetota</taxon>
        <taxon>Actinomycetes</taxon>
        <taxon>Mycobacteriales</taxon>
        <taxon>Gordoniaceae</taxon>
        <taxon>Gordonia</taxon>
    </lineage>
</organism>
<dbReference type="EMBL" id="JAAXPC010000001">
    <property type="protein sequence ID" value="NKY00427.1"/>
    <property type="molecule type" value="Genomic_DNA"/>
</dbReference>
<dbReference type="RefSeq" id="WP_050955284.1">
    <property type="nucleotide sequence ID" value="NZ_JAAXPC010000001.1"/>
</dbReference>